<sequence>MSERKSKLATIIGGSGFLGTQLVQQMADQGFRIRVGVRRPDLAGHVRPLGSVGQIQPIQVNIRDFDSVARAVKGADIVINLAGIWHESGRQSFDAVNTLGAANVARAAAKAGVPSLIHVSALGADPDAKSNFLRSKALGEKQVLAAFPKAVIFCPATMFGPGDRFFNLFGTFARLFPVMPVIGGKACHQPVYVVDVAGAITRAAQGMAKAGTVYELGGPDILTMKELMQKVVKQSRRRRPLVTWPMPIAQLEGWFLQWLPNPWLTVDQAIFYASDEIVSESAIAQKRTFEAFSIKPKALDALLPTYMWRFAKHGQFERIEATKA</sequence>
<feature type="domain" description="NAD(P)-binding" evidence="1">
    <location>
        <begin position="13"/>
        <end position="139"/>
    </location>
</feature>
<protein>
    <submittedName>
        <fullName evidence="2">NAD-dependent epimerase/dehydratase</fullName>
    </submittedName>
</protein>
<dbReference type="InterPro" id="IPR051207">
    <property type="entry name" value="ComplexI_NDUFA9_subunit"/>
</dbReference>
<organism evidence="2">
    <name type="scientific">hydrothermal vent metagenome</name>
    <dbReference type="NCBI Taxonomy" id="652676"/>
    <lineage>
        <taxon>unclassified sequences</taxon>
        <taxon>metagenomes</taxon>
        <taxon>ecological metagenomes</taxon>
    </lineage>
</organism>
<dbReference type="PANTHER" id="PTHR12126:SF11">
    <property type="entry name" value="NADH DEHYDROGENASE [UBIQUINONE] 1 ALPHA SUBCOMPLEX SUBUNIT 9, MITOCHONDRIAL"/>
    <property type="match status" value="1"/>
</dbReference>
<proteinExistence type="predicted"/>
<dbReference type="SUPFAM" id="SSF51735">
    <property type="entry name" value="NAD(P)-binding Rossmann-fold domains"/>
    <property type="match status" value="1"/>
</dbReference>
<dbReference type="GO" id="GO:0044877">
    <property type="term" value="F:protein-containing complex binding"/>
    <property type="evidence" value="ECO:0007669"/>
    <property type="project" value="TreeGrafter"/>
</dbReference>
<accession>A0A3B0TQ54</accession>
<evidence type="ECO:0000259" key="1">
    <source>
        <dbReference type="Pfam" id="PF13460"/>
    </source>
</evidence>
<gene>
    <name evidence="2" type="ORF">MNBD_ALPHA12-636</name>
</gene>
<dbReference type="InterPro" id="IPR036291">
    <property type="entry name" value="NAD(P)-bd_dom_sf"/>
</dbReference>
<name>A0A3B0TQ54_9ZZZZ</name>
<dbReference type="Gene3D" id="3.40.50.720">
    <property type="entry name" value="NAD(P)-binding Rossmann-like Domain"/>
    <property type="match status" value="1"/>
</dbReference>
<dbReference type="AlphaFoldDB" id="A0A3B0TQ54"/>
<dbReference type="Pfam" id="PF13460">
    <property type="entry name" value="NAD_binding_10"/>
    <property type="match status" value="1"/>
</dbReference>
<reference evidence="2" key="1">
    <citation type="submission" date="2018-06" db="EMBL/GenBank/DDBJ databases">
        <authorList>
            <person name="Zhirakovskaya E."/>
        </authorList>
    </citation>
    <scope>NUCLEOTIDE SEQUENCE</scope>
</reference>
<dbReference type="PANTHER" id="PTHR12126">
    <property type="entry name" value="NADH-UBIQUINONE OXIDOREDUCTASE 39 KDA SUBUNIT-RELATED"/>
    <property type="match status" value="1"/>
</dbReference>
<dbReference type="CDD" id="cd05271">
    <property type="entry name" value="NDUFA9_like_SDR_a"/>
    <property type="match status" value="1"/>
</dbReference>
<dbReference type="EMBL" id="UOEO01000034">
    <property type="protein sequence ID" value="VAW15527.1"/>
    <property type="molecule type" value="Genomic_DNA"/>
</dbReference>
<dbReference type="InterPro" id="IPR016040">
    <property type="entry name" value="NAD(P)-bd_dom"/>
</dbReference>
<evidence type="ECO:0000313" key="2">
    <source>
        <dbReference type="EMBL" id="VAW15527.1"/>
    </source>
</evidence>